<feature type="region of interest" description="Disordered" evidence="7">
    <location>
        <begin position="475"/>
        <end position="497"/>
    </location>
</feature>
<dbReference type="AlphaFoldDB" id="A0AAW3ZEN1"/>
<dbReference type="CDD" id="cd00038">
    <property type="entry name" value="CAP_ED"/>
    <property type="match status" value="1"/>
</dbReference>
<dbReference type="PANTHER" id="PTHR30566:SF5">
    <property type="entry name" value="MECHANOSENSITIVE ION CHANNEL PROTEIN 1, MITOCHONDRIAL-RELATED"/>
    <property type="match status" value="1"/>
</dbReference>
<keyword evidence="6 8" id="KW-0472">Membrane</keyword>
<dbReference type="InterPro" id="IPR023408">
    <property type="entry name" value="MscS_beta-dom_sf"/>
</dbReference>
<dbReference type="SUPFAM" id="SSF82689">
    <property type="entry name" value="Mechanosensitive channel protein MscS (YggB), C-terminal domain"/>
    <property type="match status" value="1"/>
</dbReference>
<keyword evidence="4 8" id="KW-0812">Transmembrane</keyword>
<dbReference type="Pfam" id="PF00027">
    <property type="entry name" value="cNMP_binding"/>
    <property type="match status" value="1"/>
</dbReference>
<dbReference type="GO" id="GO:0005886">
    <property type="term" value="C:plasma membrane"/>
    <property type="evidence" value="ECO:0007669"/>
    <property type="project" value="UniProtKB-SubCell"/>
</dbReference>
<evidence type="ECO:0000259" key="9">
    <source>
        <dbReference type="PROSITE" id="PS50042"/>
    </source>
</evidence>
<dbReference type="EMBL" id="JACYTR010000004">
    <property type="protein sequence ID" value="MBD8524685.1"/>
    <property type="molecule type" value="Genomic_DNA"/>
</dbReference>
<dbReference type="PROSITE" id="PS50042">
    <property type="entry name" value="CNMP_BINDING_3"/>
    <property type="match status" value="1"/>
</dbReference>
<evidence type="ECO:0000256" key="4">
    <source>
        <dbReference type="ARBA" id="ARBA00022692"/>
    </source>
</evidence>
<dbReference type="SUPFAM" id="SSF50182">
    <property type="entry name" value="Sm-like ribonucleoproteins"/>
    <property type="match status" value="1"/>
</dbReference>
<dbReference type="GO" id="GO:0008381">
    <property type="term" value="F:mechanosensitive monoatomic ion channel activity"/>
    <property type="evidence" value="ECO:0007669"/>
    <property type="project" value="UniProtKB-ARBA"/>
</dbReference>
<dbReference type="RefSeq" id="WP_192028038.1">
    <property type="nucleotide sequence ID" value="NZ_JACYTR010000004.1"/>
</dbReference>
<sequence>MDVTELLEAAKGSLWLNEVMLGAGVALLLGLWVLTLQRIEKSSVRNLLVVLLGFVALELLALGLGAIDYGKAARLLASMAAVGVGAVLIRLAVHGVFRGILPLLRFSPARIVEDLVTTVLAAAWLLVWLHVVGVDLGSLVTTSAVITAVVAFAMQDTLGNVLGGVVLQIDDSLRVGDWVKFDDINGQVVDIRWRHTAIETRNRETVVVPNGWLVKNRFTVIGSRRDPQPVWRRWVWFNVMLDAPPSRVCEVLEESVRQASIEHVAETPAPSAVLMDIGQGYARYALRFWLSEPRVDDPSDSEVRMHALAALARNGMRLAVVQEERVVIKENEARRAHMQAHDRSKRLAALASVELFASLSAEERDALAESLVHTPFVHGDTITRQGSVAHWLYMIISGEADVWAENEGLRTRVATLKAGSVVGEMGLMTGEPRRATVTARTDVECYRLDKDALRELLASRKDIAEEMSKVIAKRQDELDSARASAPSGKSKSGAPDDIRSRILNFFGLDRG</sequence>
<evidence type="ECO:0000256" key="5">
    <source>
        <dbReference type="ARBA" id="ARBA00022989"/>
    </source>
</evidence>
<proteinExistence type="predicted"/>
<dbReference type="SUPFAM" id="SSF51206">
    <property type="entry name" value="cAMP-binding domain-like"/>
    <property type="match status" value="1"/>
</dbReference>
<keyword evidence="11" id="KW-1185">Reference proteome</keyword>
<feature type="transmembrane region" description="Helical" evidence="8">
    <location>
        <begin position="73"/>
        <end position="93"/>
    </location>
</feature>
<dbReference type="InterPro" id="IPR000595">
    <property type="entry name" value="cNMP-bd_dom"/>
</dbReference>
<dbReference type="GO" id="GO:0005737">
    <property type="term" value="C:cytoplasm"/>
    <property type="evidence" value="ECO:0007669"/>
    <property type="project" value="UniProtKB-SubCell"/>
</dbReference>
<feature type="domain" description="Cyclic nucleotide-binding" evidence="9">
    <location>
        <begin position="355"/>
        <end position="474"/>
    </location>
</feature>
<evidence type="ECO:0000256" key="1">
    <source>
        <dbReference type="ARBA" id="ARBA00004496"/>
    </source>
</evidence>
<evidence type="ECO:0000256" key="3">
    <source>
        <dbReference type="ARBA" id="ARBA00022475"/>
    </source>
</evidence>
<organism evidence="10 11">
    <name type="scientific">Pseudomarimonas arenosa</name>
    <dbReference type="NCBI Taxonomy" id="2774145"/>
    <lineage>
        <taxon>Bacteria</taxon>
        <taxon>Pseudomonadati</taxon>
        <taxon>Pseudomonadota</taxon>
        <taxon>Gammaproteobacteria</taxon>
        <taxon>Lysobacterales</taxon>
        <taxon>Lysobacteraceae</taxon>
        <taxon>Pseudomarimonas</taxon>
    </lineage>
</organism>
<dbReference type="InterPro" id="IPR018490">
    <property type="entry name" value="cNMP-bd_dom_sf"/>
</dbReference>
<feature type="transmembrane region" description="Helical" evidence="8">
    <location>
        <begin position="47"/>
        <end position="67"/>
    </location>
</feature>
<gene>
    <name evidence="10" type="ORF">IFO71_02930</name>
</gene>
<dbReference type="PANTHER" id="PTHR30566">
    <property type="entry name" value="YNAI-RELATED MECHANOSENSITIVE ION CHANNEL"/>
    <property type="match status" value="1"/>
</dbReference>
<feature type="transmembrane region" description="Helical" evidence="8">
    <location>
        <begin position="114"/>
        <end position="131"/>
    </location>
</feature>
<name>A0AAW3ZEN1_9GAMM</name>
<dbReference type="InterPro" id="IPR011066">
    <property type="entry name" value="MscS_channel_C_sf"/>
</dbReference>
<comment type="subcellular location">
    <subcellularLocation>
        <location evidence="2">Cell membrane</location>
        <topology evidence="2">Multi-pass membrane protein</topology>
    </subcellularLocation>
    <subcellularLocation>
        <location evidence="1">Cytoplasm</location>
    </subcellularLocation>
</comment>
<dbReference type="InterPro" id="IPR006685">
    <property type="entry name" value="MscS_channel_2nd"/>
</dbReference>
<accession>A0AAW3ZEN1</accession>
<evidence type="ECO:0000256" key="6">
    <source>
        <dbReference type="ARBA" id="ARBA00023136"/>
    </source>
</evidence>
<protein>
    <submittedName>
        <fullName evidence="10">Mechanosensitive ion channel</fullName>
    </submittedName>
</protein>
<dbReference type="Proteomes" id="UP000613768">
    <property type="component" value="Unassembled WGS sequence"/>
</dbReference>
<dbReference type="SMART" id="SM00100">
    <property type="entry name" value="cNMP"/>
    <property type="match status" value="1"/>
</dbReference>
<evidence type="ECO:0000313" key="11">
    <source>
        <dbReference type="Proteomes" id="UP000613768"/>
    </source>
</evidence>
<reference evidence="10 11" key="1">
    <citation type="submission" date="2020-09" db="EMBL/GenBank/DDBJ databases">
        <title>Pseudoxanthomonas sp. CAU 1598 isolated from sand of Yaerae Beach.</title>
        <authorList>
            <person name="Kim W."/>
        </authorList>
    </citation>
    <scope>NUCLEOTIDE SEQUENCE [LARGE SCALE GENOMIC DNA]</scope>
    <source>
        <strain evidence="10 11">CAU 1598</strain>
    </source>
</reference>
<keyword evidence="3" id="KW-1003">Cell membrane</keyword>
<comment type="caution">
    <text evidence="10">The sequence shown here is derived from an EMBL/GenBank/DDBJ whole genome shotgun (WGS) entry which is preliminary data.</text>
</comment>
<dbReference type="Gene3D" id="2.30.30.60">
    <property type="match status" value="1"/>
</dbReference>
<evidence type="ECO:0000256" key="8">
    <source>
        <dbReference type="SAM" id="Phobius"/>
    </source>
</evidence>
<feature type="transmembrane region" description="Helical" evidence="8">
    <location>
        <begin position="14"/>
        <end position="35"/>
    </location>
</feature>
<feature type="compositionally biased region" description="Low complexity" evidence="7">
    <location>
        <begin position="481"/>
        <end position="493"/>
    </location>
</feature>
<keyword evidence="5 8" id="KW-1133">Transmembrane helix</keyword>
<dbReference type="InterPro" id="IPR010920">
    <property type="entry name" value="LSM_dom_sf"/>
</dbReference>
<dbReference type="Gene3D" id="1.10.287.1260">
    <property type="match status" value="1"/>
</dbReference>
<dbReference type="Gene3D" id="2.60.120.10">
    <property type="entry name" value="Jelly Rolls"/>
    <property type="match status" value="1"/>
</dbReference>
<evidence type="ECO:0000313" key="10">
    <source>
        <dbReference type="EMBL" id="MBD8524685.1"/>
    </source>
</evidence>
<dbReference type="Pfam" id="PF00924">
    <property type="entry name" value="MS_channel_2nd"/>
    <property type="match status" value="1"/>
</dbReference>
<dbReference type="InterPro" id="IPR014710">
    <property type="entry name" value="RmlC-like_jellyroll"/>
</dbReference>
<evidence type="ECO:0000256" key="7">
    <source>
        <dbReference type="SAM" id="MobiDB-lite"/>
    </source>
</evidence>
<evidence type="ECO:0000256" key="2">
    <source>
        <dbReference type="ARBA" id="ARBA00004651"/>
    </source>
</evidence>